<reference evidence="4" key="1">
    <citation type="submission" date="2021-01" db="EMBL/GenBank/DDBJ databases">
        <authorList>
            <person name="Corre E."/>
            <person name="Pelletier E."/>
            <person name="Niang G."/>
            <person name="Scheremetjew M."/>
            <person name="Finn R."/>
            <person name="Kale V."/>
            <person name="Holt S."/>
            <person name="Cochrane G."/>
            <person name="Meng A."/>
            <person name="Brown T."/>
            <person name="Cohen L."/>
        </authorList>
    </citation>
    <scope>NUCLEOTIDE SEQUENCE</scope>
    <source>
        <strain evidence="4">MM31A-1</strain>
    </source>
</reference>
<organism evidence="4">
    <name type="scientific">Chaetoceros debilis</name>
    <dbReference type="NCBI Taxonomy" id="122233"/>
    <lineage>
        <taxon>Eukaryota</taxon>
        <taxon>Sar</taxon>
        <taxon>Stramenopiles</taxon>
        <taxon>Ochrophyta</taxon>
        <taxon>Bacillariophyta</taxon>
        <taxon>Coscinodiscophyceae</taxon>
        <taxon>Chaetocerotophycidae</taxon>
        <taxon>Chaetocerotales</taxon>
        <taxon>Chaetocerotaceae</taxon>
        <taxon>Chaetoceros</taxon>
    </lineage>
</organism>
<dbReference type="AlphaFoldDB" id="A0A7S3QFN2"/>
<keyword evidence="1" id="KW-0433">Leucine-rich repeat</keyword>
<gene>
    <name evidence="4" type="ORF">CDEB00056_LOCUS20543</name>
</gene>
<evidence type="ECO:0000256" key="3">
    <source>
        <dbReference type="SAM" id="MobiDB-lite"/>
    </source>
</evidence>
<dbReference type="Pfam" id="PF08477">
    <property type="entry name" value="Roc"/>
    <property type="match status" value="1"/>
</dbReference>
<dbReference type="InterPro" id="IPR027417">
    <property type="entry name" value="P-loop_NTPase"/>
</dbReference>
<evidence type="ECO:0008006" key="5">
    <source>
        <dbReference type="Google" id="ProtNLM"/>
    </source>
</evidence>
<feature type="compositionally biased region" description="Polar residues" evidence="3">
    <location>
        <begin position="428"/>
        <end position="438"/>
    </location>
</feature>
<accession>A0A7S3QFN2</accession>
<dbReference type="SMART" id="SM00367">
    <property type="entry name" value="LRR_CC"/>
    <property type="match status" value="3"/>
</dbReference>
<dbReference type="SUPFAM" id="SSF52047">
    <property type="entry name" value="RNI-like"/>
    <property type="match status" value="1"/>
</dbReference>
<dbReference type="SUPFAM" id="SSF52540">
    <property type="entry name" value="P-loop containing nucleoside triphosphate hydrolases"/>
    <property type="match status" value="1"/>
</dbReference>
<dbReference type="InterPro" id="IPR006553">
    <property type="entry name" value="Leu-rich_rpt_Cys-con_subtyp"/>
</dbReference>
<dbReference type="Gene3D" id="3.40.50.300">
    <property type="entry name" value="P-loop containing nucleotide triphosphate hydrolases"/>
    <property type="match status" value="1"/>
</dbReference>
<dbReference type="PANTHER" id="PTHR48051">
    <property type="match status" value="1"/>
</dbReference>
<dbReference type="InterPro" id="IPR032675">
    <property type="entry name" value="LRR_dom_sf"/>
</dbReference>
<protein>
    <recommendedName>
        <fullName evidence="5">Roc domain-containing protein</fullName>
    </recommendedName>
</protein>
<dbReference type="InterPro" id="IPR050216">
    <property type="entry name" value="LRR_domain-containing"/>
</dbReference>
<evidence type="ECO:0000256" key="2">
    <source>
        <dbReference type="ARBA" id="ARBA00022737"/>
    </source>
</evidence>
<keyword evidence="2" id="KW-0677">Repeat</keyword>
<sequence length="488" mass="54343">MNITKDEDVTKVLQKLQDRKDKVHNIDFTCCTLITDTALNLIGETFSHIKTLDLYGCIGITEEGMLKILSSNPNLVNLNFSSCKKVNGDAALQSVIDNCPSIETLIAEDVGITTIPTDIGTLQKLKLLDLDRNNITVVPRSILDLPTECKLDFFNNPLQEPPVSVIKDGRRDAMIAYYEDLEKGARISNKLKFVLLGTGEAGKTTIANILNGQTTNYMPAKDDRTIHLDLMTIPIHKDGHDPITLTVYDCGGQSKYAAGQVQFITSVGFYVLLVNAEEEDPFNITRFLVILQARAPGAVVQIVLSKTDLLNSSSEIESKKDWIHKHVQKFQKYNSKNDTEHKSAPLNIQGDIIDVSAKNSPTDTHNAIINRIFELSDASPPILPSVRQNVPMRWLAFERFLMAISAYGLTDTSKLCEAIKGGVEQQDNDNGTDNQAYSDENEEYNKEPNGTNGCLECRNFLLPFVNWCKGAFKSQHSSLETFNKHDKE</sequence>
<feature type="region of interest" description="Disordered" evidence="3">
    <location>
        <begin position="424"/>
        <end position="449"/>
    </location>
</feature>
<name>A0A7S3QFN2_9STRA</name>
<evidence type="ECO:0000313" key="4">
    <source>
        <dbReference type="EMBL" id="CAE0475690.1"/>
    </source>
</evidence>
<dbReference type="Gene3D" id="3.80.10.10">
    <property type="entry name" value="Ribonuclease Inhibitor"/>
    <property type="match status" value="1"/>
</dbReference>
<proteinExistence type="predicted"/>
<evidence type="ECO:0000256" key="1">
    <source>
        <dbReference type="ARBA" id="ARBA00022614"/>
    </source>
</evidence>
<dbReference type="GO" id="GO:0005737">
    <property type="term" value="C:cytoplasm"/>
    <property type="evidence" value="ECO:0007669"/>
    <property type="project" value="TreeGrafter"/>
</dbReference>
<dbReference type="EMBL" id="HBIO01026778">
    <property type="protein sequence ID" value="CAE0475690.1"/>
    <property type="molecule type" value="Transcribed_RNA"/>
</dbReference>
<dbReference type="PANTHER" id="PTHR48051:SF1">
    <property type="entry name" value="RAS SUPPRESSOR PROTEIN 1"/>
    <property type="match status" value="1"/>
</dbReference>